<dbReference type="PANTHER" id="PTHR21576">
    <property type="entry name" value="UNCHARACTERIZED NODULIN-LIKE PROTEIN"/>
    <property type="match status" value="1"/>
</dbReference>
<evidence type="ECO:0000256" key="1">
    <source>
        <dbReference type="ARBA" id="ARBA00004141"/>
    </source>
</evidence>
<feature type="transmembrane region" description="Helical" evidence="5">
    <location>
        <begin position="181"/>
        <end position="201"/>
    </location>
</feature>
<keyword evidence="8" id="KW-1185">Reference proteome</keyword>
<evidence type="ECO:0000313" key="8">
    <source>
        <dbReference type="Proteomes" id="UP001396334"/>
    </source>
</evidence>
<organism evidence="7 8">
    <name type="scientific">Hibiscus sabdariffa</name>
    <name type="common">roselle</name>
    <dbReference type="NCBI Taxonomy" id="183260"/>
    <lineage>
        <taxon>Eukaryota</taxon>
        <taxon>Viridiplantae</taxon>
        <taxon>Streptophyta</taxon>
        <taxon>Embryophyta</taxon>
        <taxon>Tracheophyta</taxon>
        <taxon>Spermatophyta</taxon>
        <taxon>Magnoliopsida</taxon>
        <taxon>eudicotyledons</taxon>
        <taxon>Gunneridae</taxon>
        <taxon>Pentapetalae</taxon>
        <taxon>rosids</taxon>
        <taxon>malvids</taxon>
        <taxon>Malvales</taxon>
        <taxon>Malvaceae</taxon>
        <taxon>Malvoideae</taxon>
        <taxon>Hibiscus</taxon>
    </lineage>
</organism>
<feature type="domain" description="Nodulin-like" evidence="6">
    <location>
        <begin position="132"/>
        <end position="218"/>
    </location>
</feature>
<gene>
    <name evidence="7" type="ORF">V6N11_017516</name>
</gene>
<name>A0ABR2TYY4_9ROSI</name>
<dbReference type="EMBL" id="JBBPBN010000004">
    <property type="protein sequence ID" value="KAK9042442.1"/>
    <property type="molecule type" value="Genomic_DNA"/>
</dbReference>
<protein>
    <recommendedName>
        <fullName evidence="6">Nodulin-like domain-containing protein</fullName>
    </recommendedName>
</protein>
<evidence type="ECO:0000313" key="7">
    <source>
        <dbReference type="EMBL" id="KAK9042442.1"/>
    </source>
</evidence>
<reference evidence="7 8" key="1">
    <citation type="journal article" date="2024" name="G3 (Bethesda)">
        <title>Genome assembly of Hibiscus sabdariffa L. provides insights into metabolisms of medicinal natural products.</title>
        <authorList>
            <person name="Kim T."/>
        </authorList>
    </citation>
    <scope>NUCLEOTIDE SEQUENCE [LARGE SCALE GENOMIC DNA]</scope>
    <source>
        <strain evidence="7">TK-2024</strain>
        <tissue evidence="7">Old leaves</tissue>
    </source>
</reference>
<dbReference type="Proteomes" id="UP001396334">
    <property type="component" value="Unassembled WGS sequence"/>
</dbReference>
<evidence type="ECO:0000256" key="5">
    <source>
        <dbReference type="SAM" id="Phobius"/>
    </source>
</evidence>
<comment type="caution">
    <text evidence="7">The sequence shown here is derived from an EMBL/GenBank/DDBJ whole genome shotgun (WGS) entry which is preliminary data.</text>
</comment>
<keyword evidence="2 5" id="KW-0812">Transmembrane</keyword>
<dbReference type="PANTHER" id="PTHR21576:SF134">
    <property type="entry name" value="NODULIN-LIKE DOMAIN-CONTAINING PROTEIN"/>
    <property type="match status" value="1"/>
</dbReference>
<keyword evidence="3 5" id="KW-1133">Transmembrane helix</keyword>
<comment type="subcellular location">
    <subcellularLocation>
        <location evidence="1">Membrane</location>
        <topology evidence="1">Multi-pass membrane protein</topology>
    </subcellularLocation>
</comment>
<keyword evidence="4 5" id="KW-0472">Membrane</keyword>
<evidence type="ECO:0000256" key="2">
    <source>
        <dbReference type="ARBA" id="ARBA00022692"/>
    </source>
</evidence>
<sequence>MAAVKGLHPLAATCSFGWQDSCDLSFTVKSTNVLHCGLPIDRNAMVFSSSRVEIRTMIHCSRRLVLLVTQALDIEPVLGQPTVSMTHGPTRWVPHVVHWVKLNTDRARRSEDGFASCEGVARDSTRLQKFDVTRFSGTNFDFSSYSSTLKSILGISQLQLNYLSVASDMGKAFGWCCGVSLVWLPLWVVLFMFAFFGVFGYRLQWLVIKQLITLPYFLKFPNQQGTGFAPHHRCTGAQQLWCTRGR</sequence>
<dbReference type="InterPro" id="IPR010658">
    <property type="entry name" value="Nodulin-like"/>
</dbReference>
<evidence type="ECO:0000259" key="6">
    <source>
        <dbReference type="Pfam" id="PF06813"/>
    </source>
</evidence>
<proteinExistence type="predicted"/>
<accession>A0ABR2TYY4</accession>
<dbReference type="Pfam" id="PF06813">
    <property type="entry name" value="Nodulin-like"/>
    <property type="match status" value="1"/>
</dbReference>
<evidence type="ECO:0000256" key="3">
    <source>
        <dbReference type="ARBA" id="ARBA00022989"/>
    </source>
</evidence>
<evidence type="ECO:0000256" key="4">
    <source>
        <dbReference type="ARBA" id="ARBA00023136"/>
    </source>
</evidence>